<dbReference type="EMBL" id="SMGK01000002">
    <property type="protein sequence ID" value="TCK74204.1"/>
    <property type="molecule type" value="Genomic_DNA"/>
</dbReference>
<evidence type="ECO:0000256" key="1">
    <source>
        <dbReference type="SAM" id="SignalP"/>
    </source>
</evidence>
<gene>
    <name evidence="2" type="ORF">C7378_1826</name>
</gene>
<evidence type="ECO:0000313" key="3">
    <source>
        <dbReference type="Proteomes" id="UP000295210"/>
    </source>
</evidence>
<dbReference type="AlphaFoldDB" id="A0A4R1L7L3"/>
<dbReference type="GO" id="GO:0016747">
    <property type="term" value="F:acyltransferase activity, transferring groups other than amino-acyl groups"/>
    <property type="evidence" value="ECO:0007669"/>
    <property type="project" value="TreeGrafter"/>
</dbReference>
<sequence length="359" mass="39605">MSALFTRFRTLCTLCLIPFSFLLAAGAQTPGKGHVDTITVHGKSLEGNLIGDTADREVKVYLPPSYATHPERRYPVVYMLHGFTDSADKWFGAKKDWVDLDTIADSDIDSGKSKEMIIVVPNAMNPFAGSFYSRSVTTGDWEDFVAHDLVSYIDAHYRTIANRDSRGLAGHSMGGYGTMRIGMRHTDVFSVIYAMSPCCLVWDNTFHPGGGPGEARKLTSIHTMADVKKADFNTLVSLALSAAWSPDPKKPPFYFDLPVTSDGKPVAPVAAEWSANMPLVFLPQYIPQLKSLHAIAFDAGTHDEFKSIPLSLVVLDKDLNDYGIAHTYETYDGTHTSRVPERLADKVLPFFSKNLKSDN</sequence>
<dbReference type="SUPFAM" id="SSF53474">
    <property type="entry name" value="alpha/beta-Hydrolases"/>
    <property type="match status" value="1"/>
</dbReference>
<name>A0A4R1L7L3_9BACT</name>
<dbReference type="PANTHER" id="PTHR48098:SF1">
    <property type="entry name" value="DIACYLGLYCEROL ACYLTRANSFERASE_MYCOLYLTRANSFERASE AG85A"/>
    <property type="match status" value="1"/>
</dbReference>
<evidence type="ECO:0000313" key="2">
    <source>
        <dbReference type="EMBL" id="TCK74204.1"/>
    </source>
</evidence>
<keyword evidence="3" id="KW-1185">Reference proteome</keyword>
<keyword evidence="1" id="KW-0732">Signal</keyword>
<dbReference type="Gene3D" id="3.40.50.1820">
    <property type="entry name" value="alpha/beta hydrolase"/>
    <property type="match status" value="1"/>
</dbReference>
<organism evidence="2 3">
    <name type="scientific">Acidipila rosea</name>
    <dbReference type="NCBI Taxonomy" id="768535"/>
    <lineage>
        <taxon>Bacteria</taxon>
        <taxon>Pseudomonadati</taxon>
        <taxon>Acidobacteriota</taxon>
        <taxon>Terriglobia</taxon>
        <taxon>Terriglobales</taxon>
        <taxon>Acidobacteriaceae</taxon>
        <taxon>Acidipila</taxon>
    </lineage>
</organism>
<feature type="chain" id="PRO_5020314864" evidence="1">
    <location>
        <begin position="25"/>
        <end position="359"/>
    </location>
</feature>
<dbReference type="Proteomes" id="UP000295210">
    <property type="component" value="Unassembled WGS sequence"/>
</dbReference>
<protein>
    <submittedName>
        <fullName evidence="2">Putative esterase</fullName>
    </submittedName>
</protein>
<dbReference type="InterPro" id="IPR000801">
    <property type="entry name" value="Esterase-like"/>
</dbReference>
<dbReference type="InterPro" id="IPR029058">
    <property type="entry name" value="AB_hydrolase_fold"/>
</dbReference>
<dbReference type="InterPro" id="IPR050583">
    <property type="entry name" value="Mycobacterial_A85_antigen"/>
</dbReference>
<accession>A0A4R1L7L3</accession>
<dbReference type="PANTHER" id="PTHR48098">
    <property type="entry name" value="ENTEROCHELIN ESTERASE-RELATED"/>
    <property type="match status" value="1"/>
</dbReference>
<reference evidence="2 3" key="1">
    <citation type="submission" date="2019-03" db="EMBL/GenBank/DDBJ databases">
        <title>Genomic Encyclopedia of Type Strains, Phase IV (KMG-IV): sequencing the most valuable type-strain genomes for metagenomic binning, comparative biology and taxonomic classification.</title>
        <authorList>
            <person name="Goeker M."/>
        </authorList>
    </citation>
    <scope>NUCLEOTIDE SEQUENCE [LARGE SCALE GENOMIC DNA]</scope>
    <source>
        <strain evidence="2 3">DSM 103428</strain>
    </source>
</reference>
<dbReference type="Pfam" id="PF00756">
    <property type="entry name" value="Esterase"/>
    <property type="match status" value="1"/>
</dbReference>
<proteinExistence type="predicted"/>
<feature type="signal peptide" evidence="1">
    <location>
        <begin position="1"/>
        <end position="24"/>
    </location>
</feature>
<comment type="caution">
    <text evidence="2">The sequence shown here is derived from an EMBL/GenBank/DDBJ whole genome shotgun (WGS) entry which is preliminary data.</text>
</comment>
<dbReference type="OrthoDB" id="9777383at2"/>